<feature type="binding site" description="covalent" evidence="8">
    <location>
        <position position="141"/>
    </location>
    <ligand>
        <name>heme c</name>
        <dbReference type="ChEBI" id="CHEBI:61717"/>
        <label>2</label>
    </ligand>
</feature>
<accession>A0A0B9G0Y0</accession>
<proteinExistence type="predicted"/>
<evidence type="ECO:0000256" key="3">
    <source>
        <dbReference type="ARBA" id="ARBA00022617"/>
    </source>
</evidence>
<feature type="binding site" description="axial binding residue" evidence="9">
    <location>
        <position position="142"/>
    </location>
    <ligand>
        <name>heme c</name>
        <dbReference type="ChEBI" id="CHEBI:61717"/>
        <label>2</label>
    </ligand>
    <ligandPart>
        <name>Fe</name>
        <dbReference type="ChEBI" id="CHEBI:18248"/>
    </ligandPart>
</feature>
<evidence type="ECO:0000256" key="5">
    <source>
        <dbReference type="ARBA" id="ARBA00022764"/>
    </source>
</evidence>
<dbReference type="PROSITE" id="PS51007">
    <property type="entry name" value="CYTC"/>
    <property type="match status" value="2"/>
</dbReference>
<comment type="PTM">
    <text evidence="8">Binds 2 heme c groups covalently per subunit.</text>
</comment>
<evidence type="ECO:0000256" key="1">
    <source>
        <dbReference type="ARBA" id="ARBA00004418"/>
    </source>
</evidence>
<dbReference type="GO" id="GO:0009055">
    <property type="term" value="F:electron transfer activity"/>
    <property type="evidence" value="ECO:0007669"/>
    <property type="project" value="InterPro"/>
</dbReference>
<evidence type="ECO:0000313" key="13">
    <source>
        <dbReference type="Proteomes" id="UP000031278"/>
    </source>
</evidence>
<dbReference type="GO" id="GO:0005506">
    <property type="term" value="F:iron ion binding"/>
    <property type="evidence" value="ECO:0007669"/>
    <property type="project" value="InterPro"/>
</dbReference>
<evidence type="ECO:0000256" key="4">
    <source>
        <dbReference type="ARBA" id="ARBA00022723"/>
    </source>
</evidence>
<dbReference type="SUPFAM" id="SSF46626">
    <property type="entry name" value="Cytochrome c"/>
    <property type="match status" value="2"/>
</dbReference>
<dbReference type="Pfam" id="PF13442">
    <property type="entry name" value="Cytochrome_CBB3"/>
    <property type="match status" value="1"/>
</dbReference>
<organism evidence="12 13">
    <name type="scientific">Photobacterium gaetbulicola</name>
    <dbReference type="NCBI Taxonomy" id="1295392"/>
    <lineage>
        <taxon>Bacteria</taxon>
        <taxon>Pseudomonadati</taxon>
        <taxon>Pseudomonadota</taxon>
        <taxon>Gammaproteobacteria</taxon>
        <taxon>Vibrionales</taxon>
        <taxon>Vibrionaceae</taxon>
        <taxon>Photobacterium</taxon>
    </lineage>
</organism>
<dbReference type="Pfam" id="PF00034">
    <property type="entry name" value="Cytochrom_C"/>
    <property type="match status" value="1"/>
</dbReference>
<dbReference type="InterPro" id="IPR024167">
    <property type="entry name" value="Cytochrome_c4-like"/>
</dbReference>
<evidence type="ECO:0000256" key="7">
    <source>
        <dbReference type="ARBA" id="ARBA00023004"/>
    </source>
</evidence>
<feature type="binding site" description="axial binding residue" evidence="9">
    <location>
        <position position="91"/>
    </location>
    <ligand>
        <name>heme c</name>
        <dbReference type="ChEBI" id="CHEBI:61717"/>
        <label>1</label>
    </ligand>
    <ligandPart>
        <name>Fe</name>
        <dbReference type="ChEBI" id="CHEBI:18248"/>
    </ligandPart>
</feature>
<protein>
    <submittedName>
        <fullName evidence="12">Cytochrome C biogenesis protein CcmH</fullName>
    </submittedName>
</protein>
<evidence type="ECO:0000256" key="6">
    <source>
        <dbReference type="ARBA" id="ARBA00022982"/>
    </source>
</evidence>
<keyword evidence="10" id="KW-0732">Signal</keyword>
<feature type="binding site" description="covalent" evidence="8">
    <location>
        <position position="138"/>
    </location>
    <ligand>
        <name>heme c</name>
        <dbReference type="ChEBI" id="CHEBI:61717"/>
        <label>2</label>
    </ligand>
</feature>
<dbReference type="EMBL" id="JWLZ01000180">
    <property type="protein sequence ID" value="KHT62299.1"/>
    <property type="molecule type" value="Genomic_DNA"/>
</dbReference>
<reference evidence="12 13" key="1">
    <citation type="submission" date="2014-12" db="EMBL/GenBank/DDBJ databases">
        <title>Genome sequencing of Photobacterium gaetbulicola AD005a.</title>
        <authorList>
            <person name="Adrian T.G.S."/>
            <person name="Chan K.G."/>
        </authorList>
    </citation>
    <scope>NUCLEOTIDE SEQUENCE [LARGE SCALE GENOMIC DNA]</scope>
    <source>
        <strain evidence="12 13">AD005a</strain>
    </source>
</reference>
<dbReference type="RefSeq" id="WP_039465631.1">
    <property type="nucleotide sequence ID" value="NZ_JWLZ01000180.1"/>
</dbReference>
<evidence type="ECO:0000256" key="2">
    <source>
        <dbReference type="ARBA" id="ARBA00022448"/>
    </source>
</evidence>
<name>A0A0B9G0Y0_9GAMM</name>
<keyword evidence="4 9" id="KW-0479">Metal-binding</keyword>
<feature type="chain" id="PRO_5002127805" evidence="10">
    <location>
        <begin position="28"/>
        <end position="205"/>
    </location>
</feature>
<evidence type="ECO:0000313" key="12">
    <source>
        <dbReference type="EMBL" id="KHT62299.1"/>
    </source>
</evidence>
<feature type="binding site" description="covalent" evidence="8">
    <location>
        <position position="36"/>
    </location>
    <ligand>
        <name>heme c</name>
        <dbReference type="ChEBI" id="CHEBI:61717"/>
        <label>1</label>
    </ligand>
</feature>
<feature type="domain" description="Cytochrome c" evidence="11">
    <location>
        <begin position="125"/>
        <end position="205"/>
    </location>
</feature>
<evidence type="ECO:0000256" key="9">
    <source>
        <dbReference type="PIRSR" id="PIRSR000005-2"/>
    </source>
</evidence>
<comment type="caution">
    <text evidence="12">The sequence shown here is derived from an EMBL/GenBank/DDBJ whole genome shotgun (WGS) entry which is preliminary data.</text>
</comment>
<keyword evidence="7 9" id="KW-0408">Iron</keyword>
<dbReference type="Proteomes" id="UP000031278">
    <property type="component" value="Unassembled WGS sequence"/>
</dbReference>
<feature type="binding site" description="covalent" evidence="8">
    <location>
        <position position="39"/>
    </location>
    <ligand>
        <name>heme c</name>
        <dbReference type="ChEBI" id="CHEBI:61717"/>
        <label>1</label>
    </ligand>
</feature>
<evidence type="ECO:0000256" key="8">
    <source>
        <dbReference type="PIRSR" id="PIRSR000005-1"/>
    </source>
</evidence>
<evidence type="ECO:0000259" key="11">
    <source>
        <dbReference type="PROSITE" id="PS51007"/>
    </source>
</evidence>
<dbReference type="InterPro" id="IPR009056">
    <property type="entry name" value="Cyt_c-like_dom"/>
</dbReference>
<dbReference type="PANTHER" id="PTHR33751:SF9">
    <property type="entry name" value="CYTOCHROME C4"/>
    <property type="match status" value="1"/>
</dbReference>
<dbReference type="InterPro" id="IPR050597">
    <property type="entry name" value="Cytochrome_c_Oxidase_Subunit"/>
</dbReference>
<dbReference type="Gene3D" id="1.10.760.10">
    <property type="entry name" value="Cytochrome c-like domain"/>
    <property type="match status" value="2"/>
</dbReference>
<feature type="domain" description="Cytochrome c" evidence="11">
    <location>
        <begin position="14"/>
        <end position="114"/>
    </location>
</feature>
<dbReference type="GO" id="GO:0042597">
    <property type="term" value="C:periplasmic space"/>
    <property type="evidence" value="ECO:0007669"/>
    <property type="project" value="UniProtKB-SubCell"/>
</dbReference>
<comment type="subcellular location">
    <subcellularLocation>
        <location evidence="1">Periplasm</location>
    </subcellularLocation>
</comment>
<gene>
    <name evidence="12" type="ORF">RJ45_18125</name>
</gene>
<feature type="binding site" description="axial binding residue" evidence="9">
    <location>
        <position position="182"/>
    </location>
    <ligand>
        <name>heme c</name>
        <dbReference type="ChEBI" id="CHEBI:61717"/>
        <label>2</label>
    </ligand>
    <ligandPart>
        <name>Fe</name>
        <dbReference type="ChEBI" id="CHEBI:18248"/>
    </ligandPart>
</feature>
<dbReference type="AlphaFoldDB" id="A0A0B9G0Y0"/>
<keyword evidence="3 8" id="KW-0349">Heme</keyword>
<evidence type="ECO:0000256" key="10">
    <source>
        <dbReference type="SAM" id="SignalP"/>
    </source>
</evidence>
<keyword evidence="5" id="KW-0574">Periplasm</keyword>
<sequence>MSILKKTKKTALFIALSSSFIAFNAHALSDELIQSCESCHGADGVSTQTDIPTIAGIPEWNLSDQMMQYLDGRPAKTVNYVHGDTSKTDDMATIVESLSEDQIEALAAHYAELPFVRAQQPFDADLAAVGKELHDKSCARCHADGGSDPFDEASILAGQKKGYLLATMMEYKNGQRDADKSMVDAIKAMSDDDIKAVVEYYASYQ</sequence>
<dbReference type="PIRSF" id="PIRSF000005">
    <property type="entry name" value="Cytochrome_c4"/>
    <property type="match status" value="1"/>
</dbReference>
<keyword evidence="6" id="KW-0249">Electron transport</keyword>
<keyword evidence="2" id="KW-0813">Transport</keyword>
<feature type="signal peptide" evidence="10">
    <location>
        <begin position="1"/>
        <end position="27"/>
    </location>
</feature>
<dbReference type="GO" id="GO:0020037">
    <property type="term" value="F:heme binding"/>
    <property type="evidence" value="ECO:0007669"/>
    <property type="project" value="InterPro"/>
</dbReference>
<feature type="binding site" description="axial binding residue" evidence="9">
    <location>
        <position position="40"/>
    </location>
    <ligand>
        <name>heme c</name>
        <dbReference type="ChEBI" id="CHEBI:61717"/>
        <label>1</label>
    </ligand>
    <ligandPart>
        <name>Fe</name>
        <dbReference type="ChEBI" id="CHEBI:18248"/>
    </ligandPart>
</feature>
<dbReference type="InterPro" id="IPR036909">
    <property type="entry name" value="Cyt_c-like_dom_sf"/>
</dbReference>
<dbReference type="PANTHER" id="PTHR33751">
    <property type="entry name" value="CBB3-TYPE CYTOCHROME C OXIDASE SUBUNIT FIXP"/>
    <property type="match status" value="1"/>
</dbReference>